<dbReference type="VEuPathDB" id="VectorBase:GPAI021257"/>
<protein>
    <submittedName>
        <fullName evidence="1">Uncharacterized protein</fullName>
    </submittedName>
</protein>
<evidence type="ECO:0000313" key="2">
    <source>
        <dbReference type="Proteomes" id="UP000092445"/>
    </source>
</evidence>
<name>A0A1A9ZPT5_GLOPL</name>
<evidence type="ECO:0000313" key="1">
    <source>
        <dbReference type="EnsemblMetazoa" id="GPAI021257-PA"/>
    </source>
</evidence>
<reference evidence="1" key="2">
    <citation type="submission" date="2020-05" db="UniProtKB">
        <authorList>
            <consortium name="EnsemblMetazoa"/>
        </authorList>
    </citation>
    <scope>IDENTIFICATION</scope>
    <source>
        <strain evidence="1">IAEA</strain>
    </source>
</reference>
<proteinExistence type="predicted"/>
<organism evidence="1 2">
    <name type="scientific">Glossina pallidipes</name>
    <name type="common">Tsetse fly</name>
    <dbReference type="NCBI Taxonomy" id="7398"/>
    <lineage>
        <taxon>Eukaryota</taxon>
        <taxon>Metazoa</taxon>
        <taxon>Ecdysozoa</taxon>
        <taxon>Arthropoda</taxon>
        <taxon>Hexapoda</taxon>
        <taxon>Insecta</taxon>
        <taxon>Pterygota</taxon>
        <taxon>Neoptera</taxon>
        <taxon>Endopterygota</taxon>
        <taxon>Diptera</taxon>
        <taxon>Brachycera</taxon>
        <taxon>Muscomorpha</taxon>
        <taxon>Hippoboscoidea</taxon>
        <taxon>Glossinidae</taxon>
        <taxon>Glossina</taxon>
    </lineage>
</organism>
<reference evidence="2" key="1">
    <citation type="submission" date="2014-03" db="EMBL/GenBank/DDBJ databases">
        <authorList>
            <person name="Aksoy S."/>
            <person name="Warren W."/>
            <person name="Wilson R.K."/>
        </authorList>
    </citation>
    <scope>NUCLEOTIDE SEQUENCE [LARGE SCALE GENOMIC DNA]</scope>
    <source>
        <strain evidence="2">IAEA</strain>
    </source>
</reference>
<dbReference type="EnsemblMetazoa" id="GPAI021257-RA">
    <property type="protein sequence ID" value="GPAI021257-PA"/>
    <property type="gene ID" value="GPAI021257"/>
</dbReference>
<keyword evidence="2" id="KW-1185">Reference proteome</keyword>
<sequence length="224" mass="26016">MFMCECVVYTSVSLLVLGILNGFLSKQSKSLQEALVGACPSIFLMRARLMQAYLVFNFSTQQVQMWQIKLITALHANTTEVLLMPKSVPLWSPLNNICNDWVTYVVQPRERNAFVHSLSLDLLAYGGAFLPLISKITKLNYLNRFLRKLALGYAKFHWWLSPLIEHDTIECERLTLRGRNVTHVVHVSCCMEFIKKFQGKMIYRIREEVKMKKENQENRNVIKI</sequence>
<dbReference type="AlphaFoldDB" id="A0A1A9ZPT5"/>
<dbReference type="Proteomes" id="UP000092445">
    <property type="component" value="Unassembled WGS sequence"/>
</dbReference>
<accession>A0A1A9ZPT5</accession>